<comment type="caution">
    <text evidence="7">The sequence shown here is derived from an EMBL/GenBank/DDBJ whole genome shotgun (WGS) entry which is preliminary data.</text>
</comment>
<dbReference type="Pfam" id="PF14226">
    <property type="entry name" value="DIOX_N"/>
    <property type="match status" value="1"/>
</dbReference>
<dbReference type="OrthoDB" id="21825at2"/>
<dbReference type="InterPro" id="IPR026992">
    <property type="entry name" value="DIOX_N"/>
</dbReference>
<evidence type="ECO:0000256" key="4">
    <source>
        <dbReference type="ARBA" id="ARBA00023004"/>
    </source>
</evidence>
<dbReference type="Proteomes" id="UP000292781">
    <property type="component" value="Unassembled WGS sequence"/>
</dbReference>
<proteinExistence type="inferred from homology"/>
<dbReference type="InterPro" id="IPR044861">
    <property type="entry name" value="IPNS-like_FE2OG_OXY"/>
</dbReference>
<keyword evidence="8" id="KW-1185">Reference proteome</keyword>
<accession>A0A4Q9VZM0</accession>
<keyword evidence="2 5" id="KW-0479">Metal-binding</keyword>
<dbReference type="InterPro" id="IPR027443">
    <property type="entry name" value="IPNS-like_sf"/>
</dbReference>
<evidence type="ECO:0000256" key="5">
    <source>
        <dbReference type="RuleBase" id="RU003682"/>
    </source>
</evidence>
<keyword evidence="4 5" id="KW-0408">Iron</keyword>
<dbReference type="Gene3D" id="2.60.120.330">
    <property type="entry name" value="B-lactam Antibiotic, Isopenicillin N Synthase, Chain"/>
    <property type="match status" value="1"/>
</dbReference>
<evidence type="ECO:0000259" key="6">
    <source>
        <dbReference type="PROSITE" id="PS51471"/>
    </source>
</evidence>
<feature type="domain" description="Fe2OG dioxygenase" evidence="6">
    <location>
        <begin position="174"/>
        <end position="275"/>
    </location>
</feature>
<dbReference type="SUPFAM" id="SSF51197">
    <property type="entry name" value="Clavaminate synthase-like"/>
    <property type="match status" value="1"/>
</dbReference>
<dbReference type="EMBL" id="SJFN01000001">
    <property type="protein sequence ID" value="TBW41298.1"/>
    <property type="molecule type" value="Genomic_DNA"/>
</dbReference>
<evidence type="ECO:0000313" key="7">
    <source>
        <dbReference type="EMBL" id="TBW41298.1"/>
    </source>
</evidence>
<dbReference type="AlphaFoldDB" id="A0A4Q9VZM0"/>
<dbReference type="InterPro" id="IPR005123">
    <property type="entry name" value="Oxoglu/Fe-dep_dioxygenase_dom"/>
</dbReference>
<dbReference type="PRINTS" id="PR00682">
    <property type="entry name" value="IPNSYNTHASE"/>
</dbReference>
<reference evidence="7 8" key="1">
    <citation type="submission" date="2019-02" db="EMBL/GenBank/DDBJ databases">
        <title>Siculibacillus lacustris gen. nov., sp. nov., a new rosette-forming bacterium isolated from a freshwater crater lake (Lake St. Ana, Romania).</title>
        <authorList>
            <person name="Felfoldi T."/>
            <person name="Marton Z."/>
            <person name="Szabo A."/>
            <person name="Mentes A."/>
            <person name="Boka K."/>
            <person name="Marialigeti K."/>
            <person name="Mathe I."/>
            <person name="Koncz M."/>
            <person name="Schumann P."/>
            <person name="Toth E."/>
        </authorList>
    </citation>
    <scope>NUCLEOTIDE SEQUENCE [LARGE SCALE GENOMIC DNA]</scope>
    <source>
        <strain evidence="7 8">SA-279</strain>
    </source>
</reference>
<evidence type="ECO:0000256" key="3">
    <source>
        <dbReference type="ARBA" id="ARBA00023002"/>
    </source>
</evidence>
<dbReference type="PANTHER" id="PTHR10209">
    <property type="entry name" value="OXIDOREDUCTASE, 2OG-FE II OXYGENASE FAMILY PROTEIN"/>
    <property type="match status" value="1"/>
</dbReference>
<dbReference type="RefSeq" id="WP_131304929.1">
    <property type="nucleotide sequence ID" value="NZ_SJFN01000001.1"/>
</dbReference>
<organism evidence="7 8">
    <name type="scientific">Siculibacillus lacustris</name>
    <dbReference type="NCBI Taxonomy" id="1549641"/>
    <lineage>
        <taxon>Bacteria</taxon>
        <taxon>Pseudomonadati</taxon>
        <taxon>Pseudomonadota</taxon>
        <taxon>Alphaproteobacteria</taxon>
        <taxon>Hyphomicrobiales</taxon>
        <taxon>Ancalomicrobiaceae</taxon>
        <taxon>Siculibacillus</taxon>
    </lineage>
</organism>
<evidence type="ECO:0000256" key="1">
    <source>
        <dbReference type="ARBA" id="ARBA00008056"/>
    </source>
</evidence>
<dbReference type="GO" id="GO:0016491">
    <property type="term" value="F:oxidoreductase activity"/>
    <property type="evidence" value="ECO:0007669"/>
    <property type="project" value="UniProtKB-KW"/>
</dbReference>
<name>A0A4Q9VZM0_9HYPH</name>
<keyword evidence="3 5" id="KW-0560">Oxidoreductase</keyword>
<dbReference type="PANTHER" id="PTHR10209:SF885">
    <property type="entry name" value="2OG-FE(II) OXYGENASE FAMILY, PUTATIVE (AFU_ORTHOLOGUE AFUA_2G00750)-RELATED"/>
    <property type="match status" value="1"/>
</dbReference>
<evidence type="ECO:0000313" key="8">
    <source>
        <dbReference type="Proteomes" id="UP000292781"/>
    </source>
</evidence>
<comment type="similarity">
    <text evidence="1 5">Belongs to the iron/ascorbate-dependent oxidoreductase family.</text>
</comment>
<protein>
    <submittedName>
        <fullName evidence="7">Isopenicillin N synthase family oxygenase</fullName>
    </submittedName>
</protein>
<evidence type="ECO:0000256" key="2">
    <source>
        <dbReference type="ARBA" id="ARBA00022723"/>
    </source>
</evidence>
<dbReference type="Pfam" id="PF03171">
    <property type="entry name" value="2OG-FeII_Oxy"/>
    <property type="match status" value="1"/>
</dbReference>
<sequence>MTETLPILDLRRLSGPTDDRAAFLAELGAAARDVGFFYLVGHGVPEALSTDIRVLARRFFALPAADKRAIDIVRSPHFRGYTPVGNEHTRGRPDRREQIDFAVERPAVAQDGTQPAWTRLQGPNQWPAALPELRPVVEAWQSALEAVGGRLFSAFAEALGLPADALAPIWAEAPNHRLKIIRYPGLIGDDGDQGVGPHKDGGFLTLLLQDVQAGLEVEALDGRWIAAPPIPGSFVVNIGELLELATDGYLRATVHRVVSPPAEVDRLSVAFFFAARLGVEIPRLTLPPDLARLARGPASDPANPLFRDTGLNQLKQRLRSHPDVARAHHADLAALFEPPPSA</sequence>
<gene>
    <name evidence="7" type="ORF">EYW49_00810</name>
</gene>
<dbReference type="GO" id="GO:0046872">
    <property type="term" value="F:metal ion binding"/>
    <property type="evidence" value="ECO:0007669"/>
    <property type="project" value="UniProtKB-KW"/>
</dbReference>
<dbReference type="PROSITE" id="PS51471">
    <property type="entry name" value="FE2OG_OXY"/>
    <property type="match status" value="1"/>
</dbReference>